<feature type="compositionally biased region" description="Basic residues" evidence="5">
    <location>
        <begin position="1185"/>
        <end position="1200"/>
    </location>
</feature>
<keyword evidence="9" id="KW-1185">Reference proteome</keyword>
<dbReference type="Pfam" id="PF25597">
    <property type="entry name" value="SH3_retrovirus"/>
    <property type="match status" value="1"/>
</dbReference>
<dbReference type="InterPro" id="IPR013103">
    <property type="entry name" value="RVT_2"/>
</dbReference>
<dbReference type="InterPro" id="IPR036397">
    <property type="entry name" value="RNaseH_sf"/>
</dbReference>
<feature type="signal peptide" evidence="6">
    <location>
        <begin position="1"/>
        <end position="22"/>
    </location>
</feature>
<dbReference type="Pfam" id="PF07727">
    <property type="entry name" value="RVT_2"/>
    <property type="match status" value="1"/>
</dbReference>
<dbReference type="Gene3D" id="3.30.420.10">
    <property type="entry name" value="Ribonuclease H-like superfamily/Ribonuclease H"/>
    <property type="match status" value="1"/>
</dbReference>
<evidence type="ECO:0000256" key="2">
    <source>
        <dbReference type="ARBA" id="ARBA00022723"/>
    </source>
</evidence>
<keyword evidence="6" id="KW-0732">Signal</keyword>
<evidence type="ECO:0000256" key="1">
    <source>
        <dbReference type="ARBA" id="ARBA00022670"/>
    </source>
</evidence>
<gene>
    <name evidence="8" type="ORF">Tco_0770421</name>
</gene>
<dbReference type="PROSITE" id="PS50994">
    <property type="entry name" value="INTEGRASE"/>
    <property type="match status" value="1"/>
</dbReference>
<evidence type="ECO:0000313" key="8">
    <source>
        <dbReference type="EMBL" id="GJS87785.1"/>
    </source>
</evidence>
<keyword evidence="1" id="KW-0645">Protease</keyword>
<keyword evidence="4" id="KW-0175">Coiled coil</keyword>
<feature type="region of interest" description="Disordered" evidence="5">
    <location>
        <begin position="1166"/>
        <end position="1234"/>
    </location>
</feature>
<name>A0ABQ4ZD87_9ASTR</name>
<feature type="compositionally biased region" description="Basic and acidic residues" evidence="5">
    <location>
        <begin position="1357"/>
        <end position="1370"/>
    </location>
</feature>
<dbReference type="PANTHER" id="PTHR42648">
    <property type="entry name" value="TRANSPOSASE, PUTATIVE-RELATED"/>
    <property type="match status" value="1"/>
</dbReference>
<organism evidence="8 9">
    <name type="scientific">Tanacetum coccineum</name>
    <dbReference type="NCBI Taxonomy" id="301880"/>
    <lineage>
        <taxon>Eukaryota</taxon>
        <taxon>Viridiplantae</taxon>
        <taxon>Streptophyta</taxon>
        <taxon>Embryophyta</taxon>
        <taxon>Tracheophyta</taxon>
        <taxon>Spermatophyta</taxon>
        <taxon>Magnoliopsida</taxon>
        <taxon>eudicotyledons</taxon>
        <taxon>Gunneridae</taxon>
        <taxon>Pentapetalae</taxon>
        <taxon>asterids</taxon>
        <taxon>campanulids</taxon>
        <taxon>Asterales</taxon>
        <taxon>Asteraceae</taxon>
        <taxon>Asteroideae</taxon>
        <taxon>Anthemideae</taxon>
        <taxon>Anthemidinae</taxon>
        <taxon>Tanacetum</taxon>
    </lineage>
</organism>
<keyword evidence="2" id="KW-0479">Metal-binding</keyword>
<evidence type="ECO:0000256" key="3">
    <source>
        <dbReference type="ARBA" id="ARBA00022801"/>
    </source>
</evidence>
<dbReference type="SUPFAM" id="SSF53098">
    <property type="entry name" value="Ribonuclease H-like"/>
    <property type="match status" value="1"/>
</dbReference>
<dbReference type="Pfam" id="PF22936">
    <property type="entry name" value="Pol_BBD"/>
    <property type="match status" value="1"/>
</dbReference>
<feature type="compositionally biased region" description="Polar residues" evidence="5">
    <location>
        <begin position="1204"/>
        <end position="1232"/>
    </location>
</feature>
<protein>
    <submittedName>
        <fullName evidence="8">Retrovirus-related pol polyprotein from transposon TNT 1-94</fullName>
    </submittedName>
</protein>
<feature type="coiled-coil region" evidence="4">
    <location>
        <begin position="1395"/>
        <end position="1467"/>
    </location>
</feature>
<feature type="region of interest" description="Disordered" evidence="5">
    <location>
        <begin position="1343"/>
        <end position="1391"/>
    </location>
</feature>
<proteinExistence type="predicted"/>
<dbReference type="EMBL" id="BQNB010011225">
    <property type="protein sequence ID" value="GJS87785.1"/>
    <property type="molecule type" value="Genomic_DNA"/>
</dbReference>
<reference evidence="8" key="2">
    <citation type="submission" date="2022-01" db="EMBL/GenBank/DDBJ databases">
        <authorList>
            <person name="Yamashiro T."/>
            <person name="Shiraishi A."/>
            <person name="Satake H."/>
            <person name="Nakayama K."/>
        </authorList>
    </citation>
    <scope>NUCLEOTIDE SEQUENCE</scope>
</reference>
<dbReference type="PANTHER" id="PTHR42648:SF32">
    <property type="entry name" value="RIBONUCLEASE H-LIKE DOMAIN, GAG-PRE-INTEGRASE DOMAIN PROTEIN-RELATED"/>
    <property type="match status" value="1"/>
</dbReference>
<evidence type="ECO:0000256" key="4">
    <source>
        <dbReference type="SAM" id="Coils"/>
    </source>
</evidence>
<evidence type="ECO:0000313" key="9">
    <source>
        <dbReference type="Proteomes" id="UP001151760"/>
    </source>
</evidence>
<evidence type="ECO:0000259" key="7">
    <source>
        <dbReference type="PROSITE" id="PS50994"/>
    </source>
</evidence>
<feature type="chain" id="PRO_5045630440" evidence="6">
    <location>
        <begin position="23"/>
        <end position="1544"/>
    </location>
</feature>
<dbReference type="InterPro" id="IPR054722">
    <property type="entry name" value="PolX-like_BBD"/>
</dbReference>
<comment type="caution">
    <text evidence="8">The sequence shown here is derived from an EMBL/GenBank/DDBJ whole genome shotgun (WGS) entry which is preliminary data.</text>
</comment>
<dbReference type="InterPro" id="IPR057670">
    <property type="entry name" value="SH3_retrovirus"/>
</dbReference>
<evidence type="ECO:0000256" key="5">
    <source>
        <dbReference type="SAM" id="MobiDB-lite"/>
    </source>
</evidence>
<reference evidence="8" key="1">
    <citation type="journal article" date="2022" name="Int. J. Mol. Sci.">
        <title>Draft Genome of Tanacetum Coccineum: Genomic Comparison of Closely Related Tanacetum-Family Plants.</title>
        <authorList>
            <person name="Yamashiro T."/>
            <person name="Shiraishi A."/>
            <person name="Nakayama K."/>
            <person name="Satake H."/>
        </authorList>
    </citation>
    <scope>NUCLEOTIDE SEQUENCE</scope>
</reference>
<evidence type="ECO:0000256" key="6">
    <source>
        <dbReference type="SAM" id="SignalP"/>
    </source>
</evidence>
<sequence>MVVVLVMMVVMGWRLWMPDGEGRRRVEESEVSGWLDRLTRSILEVAGKFSPEKFSGVEQWRRRWPEVVARPAVIEKDETSDDSEVDDNFPRETLMEINTKNNPWFADFANYLNLSSKEITPKLSFNHLAIPEARYKDLMNEFVNDGIKLSKLEINTGFLNGLPKKWLSFCQSLRNINNVKDSELASLFGKLKYEENLIDSIYETEKSKSLDSATPLSTAFFSTFIVQYFQDSYDNEEDTRSSHEYLNDLDEEYQARALLAKSKRFSKNGTQKFSSTKATDQTECHKCGKKRSFCKRLLDEEEVSSDDNEMVEVKVLMALVEDDDVVSKEGVDQLTKDPSSSGQKNLVFVKSLADDTKVSIPGVERPWLSKAEGSILPNHDTGRILQAESQRNLQRITPANSNKSSSALKVNLAPAGKLKSVEIKDDPSLAICDIKMPIWYLNSGCSRHMTGVKSYLHKYVEQPGTKVVFGDDSRCTTEGYGSIKCNGIVFTKVAFVNGLKYNLISISQLRDAKYIVQLDEKRGTLFNSNKEVVMIALRFQNNTDISIKKCPHLLYIDLFGLVTPRSINYEKYTLVIVDKYSRNIILINFYDEKRISQNFSSPYTPKQNGVAERKNRTLIEAARTMLLGSIFSKQFWTKAVATACYTQNRSTIMKRHLKTPYEIFRKRIANINFLHVFGCLVYIYNDKDHLGKFDEKVNNGYLLGYSLVSKALKVFNTRRQQTEESYHITFDEIPNAIKFSKPLINNLNIAETERYLLDEYLHPYEPYQRWSQDKHSELVNIIGNLGTRMLIRAMAKQLSAASAHECLFVDFLSKKEPKKVSKALKHPGWVDAMQDELNQFARNKVWTLVPTPYGKPIIGSKWVLRVVSSPTMSAKLDKAFYGLKQALRAWNKRDETGILIKNKARLVAQGYNQQEGIDYDEIFAPIARLEAIMIFLAFATYMNFIVYQMDVKSAFLDGKLKEEVYVKQPPGFESSEFLNHVCKLDKAFYELKQAPRAWYETLSTFLIEHKFVRDSNYAGFNMDMKSTSGACQLLGGMLLCPNAKKQQSVAIDHILKGDIELRFIPTQYQLADIFTKPLNEPTFKRFIVELDLISKLKKKQREKFIPYPRFISLLLEYMAPEYHKGNLTVNPTQVFRIHNWALKANQPDRPPFNKHMLEVCQIDVPNVPKAPEPSLHTKEQVPQGKKPRAKTRLKRKKSSKHTSESNTKASNSQASHTDSKNLSTPVMDSHPSQPLAPTLMVAEMHKEDLQAASDLTSLGVTSEEGADPQLGSGMDEGTKHYDHIFARTNLSVLVDKTKSDRDGLKSTHTDSGINKESRADKILKQIKLEDLSDLMKDIRSTFFAPKSPQDEPIIVLDRSEKEEEAKKYEDPPSTSHTKPKDTLASHPPSPKSAQIQELMAQVHLLQSQKEKLEQQKEKAKGEVTSLKDKPSYLDINQLTELLLPSKVTHLSGDIKELKQLVRDMEIELPMDLKEIPTKLETFTSTVSSLTSQFESLKFSSALALQVLRRLGSIFTSVYAAKLKRVVSLLEGLQGRKKIGLCQKE</sequence>
<feature type="domain" description="Integrase catalytic" evidence="7">
    <location>
        <begin position="459"/>
        <end position="668"/>
    </location>
</feature>
<dbReference type="Proteomes" id="UP001151760">
    <property type="component" value="Unassembled WGS sequence"/>
</dbReference>
<keyword evidence="3" id="KW-0378">Hydrolase</keyword>
<accession>A0ABQ4ZD87</accession>
<dbReference type="InterPro" id="IPR001584">
    <property type="entry name" value="Integrase_cat-core"/>
</dbReference>
<dbReference type="InterPro" id="IPR012337">
    <property type="entry name" value="RNaseH-like_sf"/>
</dbReference>
<dbReference type="InterPro" id="IPR039537">
    <property type="entry name" value="Retrotran_Ty1/copia-like"/>
</dbReference>